<comment type="caution">
    <text evidence="2">The sequence shown here is derived from an EMBL/GenBank/DDBJ whole genome shotgun (WGS) entry which is preliminary data.</text>
</comment>
<reference evidence="2" key="1">
    <citation type="submission" date="2022-10" db="EMBL/GenBank/DDBJ databases">
        <title>Tapping the CABI collections for fungal endophytes: first genome assemblies for Collariella, Neodidymelliopsis, Ascochyta clinopodiicola, Didymella pomorum, Didymosphaeria variabile, Neocosmospora piperis and Neocucurbitaria cava.</title>
        <authorList>
            <person name="Hill R."/>
        </authorList>
    </citation>
    <scope>NUCLEOTIDE SEQUENCE</scope>
    <source>
        <strain evidence="2">IMI 356814</strain>
    </source>
</reference>
<protein>
    <recommendedName>
        <fullName evidence="4">SET domain-containing protein</fullName>
    </recommendedName>
</protein>
<feature type="region of interest" description="Disordered" evidence="1">
    <location>
        <begin position="432"/>
        <end position="451"/>
    </location>
</feature>
<sequence>MASKDFSTHPLANDLVAWFTHNGGSLSPDVQVVNSASRGFHMRAVRPLSSPVVATCPLKLTLSSLNLDPNEKEVLHVESPLRQCQGKVPNHILTYLLLFEERNKGKASPWHAYIACLPGPESMTTPLWFDDEDMTFLAGTSLAPAARERKEDMRRQFDEAVVVMQELGIALANEINFDSFLWAATIFTSRAFISTHILPNRETIPLLFPVVDILNHSVSAKVEWDFQPHQSFSLKCLEGETFAPGQELFNNYAPKQNDELLLGYGFCLEDNPIEQFALKLVFPPELQEDVQEMGLMHPDNVPFGMSSTFLDTDPNTEQHFLRAKGHPFGRYENWVPYLRGIPPFIVHFFFIQTLLARDIDVRDVNIRKPDIRITLQVLALLHSALSTRCLSLPPAISLSPKTDKQKYAKIYRDGQAAIIHSVLRELEAAGAQLRIPPPPPSGSQTPAPTSRRPVLLSTADFITALEAAFPTAAQQFRTGLPKHALTTSYDDDPPSLDAPPRTTSLLTSYIHALTTQHPLPALEDGIADAETYTFIDEHLGDFLHLPSLYAPDEDASPIDVLDDLGLTFVNQPADGGEKEVFVKGKTENLGARVLMWGMKVAEVELFGVWEEGRAKRCLLVAGSQGEDGGEGGGDEWLYGDVVK</sequence>
<dbReference type="GO" id="GO:0016279">
    <property type="term" value="F:protein-lysine N-methyltransferase activity"/>
    <property type="evidence" value="ECO:0007669"/>
    <property type="project" value="TreeGrafter"/>
</dbReference>
<dbReference type="Gene3D" id="3.90.1410.10">
    <property type="entry name" value="set domain protein methyltransferase, domain 1"/>
    <property type="match status" value="1"/>
</dbReference>
<dbReference type="OrthoDB" id="42889at2759"/>
<keyword evidence="3" id="KW-1185">Reference proteome</keyword>
<name>A0A9W8Y926_9PLEO</name>
<proteinExistence type="predicted"/>
<dbReference type="InterPro" id="IPR050600">
    <property type="entry name" value="SETD3_SETD6_MTase"/>
</dbReference>
<accession>A0A9W8Y926</accession>
<dbReference type="PANTHER" id="PTHR13271:SF137">
    <property type="entry name" value="SET DOMAIN-CONTAINING PROTEIN"/>
    <property type="match status" value="1"/>
</dbReference>
<dbReference type="EMBL" id="JAPEUY010000007">
    <property type="protein sequence ID" value="KAJ4371493.1"/>
    <property type="molecule type" value="Genomic_DNA"/>
</dbReference>
<dbReference type="InterPro" id="IPR046341">
    <property type="entry name" value="SET_dom_sf"/>
</dbReference>
<evidence type="ECO:0000313" key="2">
    <source>
        <dbReference type="EMBL" id="KAJ4371493.1"/>
    </source>
</evidence>
<organism evidence="2 3">
    <name type="scientific">Neocucurbitaria cava</name>
    <dbReference type="NCBI Taxonomy" id="798079"/>
    <lineage>
        <taxon>Eukaryota</taxon>
        <taxon>Fungi</taxon>
        <taxon>Dikarya</taxon>
        <taxon>Ascomycota</taxon>
        <taxon>Pezizomycotina</taxon>
        <taxon>Dothideomycetes</taxon>
        <taxon>Pleosporomycetidae</taxon>
        <taxon>Pleosporales</taxon>
        <taxon>Pleosporineae</taxon>
        <taxon>Cucurbitariaceae</taxon>
        <taxon>Neocucurbitaria</taxon>
    </lineage>
</organism>
<gene>
    <name evidence="2" type="ORF">N0V83_004711</name>
</gene>
<evidence type="ECO:0000256" key="1">
    <source>
        <dbReference type="SAM" id="MobiDB-lite"/>
    </source>
</evidence>
<evidence type="ECO:0000313" key="3">
    <source>
        <dbReference type="Proteomes" id="UP001140560"/>
    </source>
</evidence>
<evidence type="ECO:0008006" key="4">
    <source>
        <dbReference type="Google" id="ProtNLM"/>
    </source>
</evidence>
<dbReference type="PANTHER" id="PTHR13271">
    <property type="entry name" value="UNCHARACTERIZED PUTATIVE METHYLTRANSFERASE"/>
    <property type="match status" value="1"/>
</dbReference>
<dbReference type="SUPFAM" id="SSF82199">
    <property type="entry name" value="SET domain"/>
    <property type="match status" value="1"/>
</dbReference>
<dbReference type="Proteomes" id="UP001140560">
    <property type="component" value="Unassembled WGS sequence"/>
</dbReference>
<dbReference type="AlphaFoldDB" id="A0A9W8Y926"/>